<evidence type="ECO:0000313" key="1">
    <source>
        <dbReference type="EMBL" id="CEG42335.1"/>
    </source>
</evidence>
<keyword evidence="2" id="KW-1185">Reference proteome</keyword>
<reference evidence="2" key="1">
    <citation type="submission" date="2014-09" db="EMBL/GenBank/DDBJ databases">
        <authorList>
            <person name="Sharma Rahul"/>
            <person name="Thines Marco"/>
        </authorList>
    </citation>
    <scope>NUCLEOTIDE SEQUENCE [LARGE SCALE GENOMIC DNA]</scope>
</reference>
<accession>A0A0P1AMZ3</accession>
<name>A0A0P1AMZ3_PLAHL</name>
<dbReference type="AlphaFoldDB" id="A0A0P1AMZ3"/>
<protein>
    <submittedName>
        <fullName evidence="1">Uncharacterized protein</fullName>
    </submittedName>
</protein>
<dbReference type="EMBL" id="CCYD01000610">
    <property type="protein sequence ID" value="CEG42335.1"/>
    <property type="molecule type" value="Genomic_DNA"/>
</dbReference>
<sequence>MSATIELFQWQNYLGNVQTINLAVFWLEYQHGAAVVFSLKTRVRKWLLDVQYFCEENREI</sequence>
<organism evidence="1 2">
    <name type="scientific">Plasmopara halstedii</name>
    <name type="common">Downy mildew of sunflower</name>
    <dbReference type="NCBI Taxonomy" id="4781"/>
    <lineage>
        <taxon>Eukaryota</taxon>
        <taxon>Sar</taxon>
        <taxon>Stramenopiles</taxon>
        <taxon>Oomycota</taxon>
        <taxon>Peronosporomycetes</taxon>
        <taxon>Peronosporales</taxon>
        <taxon>Peronosporaceae</taxon>
        <taxon>Plasmopara</taxon>
    </lineage>
</organism>
<dbReference type="GeneID" id="36407670"/>
<proteinExistence type="predicted"/>
<evidence type="ECO:0000313" key="2">
    <source>
        <dbReference type="Proteomes" id="UP000054928"/>
    </source>
</evidence>
<dbReference type="Proteomes" id="UP000054928">
    <property type="component" value="Unassembled WGS sequence"/>
</dbReference>
<dbReference type="RefSeq" id="XP_024578704.1">
    <property type="nucleotide sequence ID" value="XM_024728204.1"/>
</dbReference>